<feature type="transmembrane region" description="Helical" evidence="1">
    <location>
        <begin position="29"/>
        <end position="52"/>
    </location>
</feature>
<dbReference type="VEuPathDB" id="FungiDB:G647_03209"/>
<dbReference type="RefSeq" id="XP_008725777.1">
    <property type="nucleotide sequence ID" value="XM_008727555.1"/>
</dbReference>
<organism evidence="3 4">
    <name type="scientific">Cladophialophora carrionii CBS 160.54</name>
    <dbReference type="NCBI Taxonomy" id="1279043"/>
    <lineage>
        <taxon>Eukaryota</taxon>
        <taxon>Fungi</taxon>
        <taxon>Dikarya</taxon>
        <taxon>Ascomycota</taxon>
        <taxon>Pezizomycotina</taxon>
        <taxon>Eurotiomycetes</taxon>
        <taxon>Chaetothyriomycetidae</taxon>
        <taxon>Chaetothyriales</taxon>
        <taxon>Herpotrichiellaceae</taxon>
        <taxon>Cladophialophora</taxon>
    </lineage>
</organism>
<dbReference type="AlphaFoldDB" id="V9DKH2"/>
<keyword evidence="1" id="KW-0812">Transmembrane</keyword>
<feature type="domain" description="Rhodopsin" evidence="2">
    <location>
        <begin position="48"/>
        <end position="281"/>
    </location>
</feature>
<dbReference type="Proteomes" id="UP000030678">
    <property type="component" value="Unassembled WGS sequence"/>
</dbReference>
<dbReference type="InterPro" id="IPR049326">
    <property type="entry name" value="Rhodopsin_dom_fungi"/>
</dbReference>
<protein>
    <recommendedName>
        <fullName evidence="2">Rhodopsin domain-containing protein</fullName>
    </recommendedName>
</protein>
<dbReference type="EMBL" id="KB822703">
    <property type="protein sequence ID" value="ETI26432.1"/>
    <property type="molecule type" value="Genomic_DNA"/>
</dbReference>
<proteinExistence type="predicted"/>
<sequence length="423" mass="45279">MSATTGSGLVLPPGYSPPFYEVTDTDHTAWIIIATALCLCWLLLFAAIRVFIRCTITPGCGLDDVSVGIATILAVIQSSIMLGACSDGLGRSVELIPPAMLEKVQKSYYAGNIFFTLALGLSKMSVVFFLNRLTVVRTQKLVFHGLTAFIAAWTVGSTFAVALQCDLHHPWLIVDEQCPGAFLRWKIIGAFDIISELAIVLMAIYLVWGLFTTFSKKAIVVSAFAFRLGNVIAIAFRLANFDKPERVSNPTLAETIFVVWTQTELCYSLISATIPSLRPFVTNLNTQFGGMGAADSQNGYGYGGGGGGGGNGYGATKNTFKLSKLRSANRSATTSANRGDTYTDFTTRQAPASGLDGRSDLYSYGVWTAPTTGIDGGSSSKVGKRNISALADENPKADATSVGSNDSQRMIIRKDVTYEVHGV</sequence>
<keyword evidence="1" id="KW-1133">Transmembrane helix</keyword>
<dbReference type="GeneID" id="19981702"/>
<gene>
    <name evidence="3" type="ORF">G647_03209</name>
</gene>
<accession>V9DKH2</accession>
<reference evidence="3 4" key="1">
    <citation type="submission" date="2013-03" db="EMBL/GenBank/DDBJ databases">
        <title>The Genome Sequence of Cladophialophora carrionii CBS 160.54.</title>
        <authorList>
            <consortium name="The Broad Institute Genomics Platform"/>
            <person name="Cuomo C."/>
            <person name="de Hoog S."/>
            <person name="Gorbushina A."/>
            <person name="Walker B."/>
            <person name="Young S.K."/>
            <person name="Zeng Q."/>
            <person name="Gargeya S."/>
            <person name="Fitzgerald M."/>
            <person name="Haas B."/>
            <person name="Abouelleil A."/>
            <person name="Allen A.W."/>
            <person name="Alvarado L."/>
            <person name="Arachchi H.M."/>
            <person name="Berlin A.M."/>
            <person name="Chapman S.B."/>
            <person name="Gainer-Dewar J."/>
            <person name="Goldberg J."/>
            <person name="Griggs A."/>
            <person name="Gujja S."/>
            <person name="Hansen M."/>
            <person name="Howarth C."/>
            <person name="Imamovic A."/>
            <person name="Ireland A."/>
            <person name="Larimer J."/>
            <person name="McCowan C."/>
            <person name="Murphy C."/>
            <person name="Pearson M."/>
            <person name="Poon T.W."/>
            <person name="Priest M."/>
            <person name="Roberts A."/>
            <person name="Saif S."/>
            <person name="Shea T."/>
            <person name="Sisk P."/>
            <person name="Sykes S."/>
            <person name="Wortman J."/>
            <person name="Nusbaum C."/>
            <person name="Birren B."/>
        </authorList>
    </citation>
    <scope>NUCLEOTIDE SEQUENCE [LARGE SCALE GENOMIC DNA]</scope>
    <source>
        <strain evidence="3 4">CBS 160.54</strain>
    </source>
</reference>
<feature type="transmembrane region" description="Helical" evidence="1">
    <location>
        <begin position="109"/>
        <end position="130"/>
    </location>
</feature>
<dbReference type="PANTHER" id="PTHR39614:SF2">
    <property type="entry name" value="INTEGRAL MEMBRANE PROTEIN"/>
    <property type="match status" value="1"/>
</dbReference>
<feature type="transmembrane region" description="Helical" evidence="1">
    <location>
        <begin position="142"/>
        <end position="163"/>
    </location>
</feature>
<feature type="transmembrane region" description="Helical" evidence="1">
    <location>
        <begin position="183"/>
        <end position="211"/>
    </location>
</feature>
<feature type="transmembrane region" description="Helical" evidence="1">
    <location>
        <begin position="218"/>
        <end position="239"/>
    </location>
</feature>
<dbReference type="HOGENOM" id="CLU_036632_1_3_1"/>
<keyword evidence="1" id="KW-0472">Membrane</keyword>
<evidence type="ECO:0000313" key="4">
    <source>
        <dbReference type="Proteomes" id="UP000030678"/>
    </source>
</evidence>
<feature type="transmembrane region" description="Helical" evidence="1">
    <location>
        <begin position="64"/>
        <end position="89"/>
    </location>
</feature>
<name>V9DKH2_9EURO</name>
<dbReference type="OrthoDB" id="3918601at2759"/>
<evidence type="ECO:0000256" key="1">
    <source>
        <dbReference type="SAM" id="Phobius"/>
    </source>
</evidence>
<dbReference type="PANTHER" id="PTHR39614">
    <property type="entry name" value="INTEGRAL MEMBRANE PROTEIN"/>
    <property type="match status" value="1"/>
</dbReference>
<dbReference type="Pfam" id="PF20684">
    <property type="entry name" value="Fung_rhodopsin"/>
    <property type="match status" value="1"/>
</dbReference>
<evidence type="ECO:0000313" key="3">
    <source>
        <dbReference type="EMBL" id="ETI26432.1"/>
    </source>
</evidence>
<evidence type="ECO:0000259" key="2">
    <source>
        <dbReference type="Pfam" id="PF20684"/>
    </source>
</evidence>